<evidence type="ECO:0000313" key="2">
    <source>
        <dbReference type="EMBL" id="CAA3000340.1"/>
    </source>
</evidence>
<dbReference type="PANTHER" id="PTHR31907">
    <property type="entry name" value="MLP-LIKE PROTEIN 423"/>
    <property type="match status" value="1"/>
</dbReference>
<proteinExistence type="predicted"/>
<dbReference type="InterPro" id="IPR023393">
    <property type="entry name" value="START-like_dom_sf"/>
</dbReference>
<reference evidence="2 3" key="1">
    <citation type="submission" date="2019-12" db="EMBL/GenBank/DDBJ databases">
        <authorList>
            <person name="Alioto T."/>
            <person name="Alioto T."/>
            <person name="Gomez Garrido J."/>
        </authorList>
    </citation>
    <scope>NUCLEOTIDE SEQUENCE [LARGE SCALE GENOMIC DNA]</scope>
</reference>
<name>A0A8S0T8X4_OLEEU</name>
<gene>
    <name evidence="2" type="ORF">OLEA9_A061102</name>
</gene>
<dbReference type="InterPro" id="IPR051761">
    <property type="entry name" value="MLP-like_ligand-binding"/>
</dbReference>
<feature type="domain" description="Bet v I/Major latex protein" evidence="1">
    <location>
        <begin position="1"/>
        <end position="145"/>
    </location>
</feature>
<evidence type="ECO:0000313" key="3">
    <source>
        <dbReference type="Proteomes" id="UP000594638"/>
    </source>
</evidence>
<dbReference type="Proteomes" id="UP000594638">
    <property type="component" value="Unassembled WGS sequence"/>
</dbReference>
<dbReference type="InterPro" id="IPR000916">
    <property type="entry name" value="Bet_v_I/MLP"/>
</dbReference>
<dbReference type="SUPFAM" id="SSF55961">
    <property type="entry name" value="Bet v1-like"/>
    <property type="match status" value="1"/>
</dbReference>
<protein>
    <submittedName>
        <fullName evidence="2">MLP 34</fullName>
    </submittedName>
</protein>
<sequence>MSQKLQVTVEIQSSADKFYDFFKNHMSDLVNVFPATFKSVQLIEGEEGSVGSVKLWNYVLGGISMTAKVKVEAINDEERSITFAVVEGNLLQLYKSYNTTLTASNGSVKWSIEYEKAIETVPIPDIYVTLSVEVSKAVDLYLLTH</sequence>
<dbReference type="GO" id="GO:0006952">
    <property type="term" value="P:defense response"/>
    <property type="evidence" value="ECO:0007669"/>
    <property type="project" value="InterPro"/>
</dbReference>
<dbReference type="SMART" id="SM01037">
    <property type="entry name" value="Bet_v_1"/>
    <property type="match status" value="1"/>
</dbReference>
<evidence type="ECO:0000259" key="1">
    <source>
        <dbReference type="SMART" id="SM01037"/>
    </source>
</evidence>
<dbReference type="OrthoDB" id="1567931at2759"/>
<dbReference type="EMBL" id="CACTIH010005685">
    <property type="protein sequence ID" value="CAA3000340.1"/>
    <property type="molecule type" value="Genomic_DNA"/>
</dbReference>
<keyword evidence="3" id="KW-1185">Reference proteome</keyword>
<accession>A0A8S0T8X4</accession>
<dbReference type="AlphaFoldDB" id="A0A8S0T8X4"/>
<dbReference type="CDD" id="cd07816">
    <property type="entry name" value="Bet_v1-like"/>
    <property type="match status" value="1"/>
</dbReference>
<comment type="caution">
    <text evidence="2">The sequence shown here is derived from an EMBL/GenBank/DDBJ whole genome shotgun (WGS) entry which is preliminary data.</text>
</comment>
<organism evidence="2 3">
    <name type="scientific">Olea europaea subsp. europaea</name>
    <dbReference type="NCBI Taxonomy" id="158383"/>
    <lineage>
        <taxon>Eukaryota</taxon>
        <taxon>Viridiplantae</taxon>
        <taxon>Streptophyta</taxon>
        <taxon>Embryophyta</taxon>
        <taxon>Tracheophyta</taxon>
        <taxon>Spermatophyta</taxon>
        <taxon>Magnoliopsida</taxon>
        <taxon>eudicotyledons</taxon>
        <taxon>Gunneridae</taxon>
        <taxon>Pentapetalae</taxon>
        <taxon>asterids</taxon>
        <taxon>lamiids</taxon>
        <taxon>Lamiales</taxon>
        <taxon>Oleaceae</taxon>
        <taxon>Oleeae</taxon>
        <taxon>Olea</taxon>
    </lineage>
</organism>
<dbReference type="Gene3D" id="3.30.530.20">
    <property type="match status" value="1"/>
</dbReference>
<dbReference type="Gramene" id="OE9A061102T1">
    <property type="protein sequence ID" value="OE9A061102C1"/>
    <property type="gene ID" value="OE9A061102"/>
</dbReference>
<dbReference type="Pfam" id="PF00407">
    <property type="entry name" value="Bet_v_1"/>
    <property type="match status" value="1"/>
</dbReference>